<keyword evidence="1" id="KW-0812">Transmembrane</keyword>
<organism evidence="2 3">
    <name type="scientific">Nitrospina watsonii</name>
    <dbReference type="NCBI Taxonomy" id="1323948"/>
    <lineage>
        <taxon>Bacteria</taxon>
        <taxon>Pseudomonadati</taxon>
        <taxon>Nitrospinota/Tectimicrobiota group</taxon>
        <taxon>Nitrospinota</taxon>
        <taxon>Nitrospinia</taxon>
        <taxon>Nitrospinales</taxon>
        <taxon>Nitrospinaceae</taxon>
        <taxon>Nitrospina</taxon>
    </lineage>
</organism>
<feature type="transmembrane region" description="Helical" evidence="1">
    <location>
        <begin position="185"/>
        <end position="207"/>
    </location>
</feature>
<proteinExistence type="predicted"/>
<evidence type="ECO:0008006" key="4">
    <source>
        <dbReference type="Google" id="ProtNLM"/>
    </source>
</evidence>
<dbReference type="PANTHER" id="PTHR30221:SF1">
    <property type="entry name" value="SMALL-CONDUCTANCE MECHANOSENSITIVE CHANNEL"/>
    <property type="match status" value="1"/>
</dbReference>
<keyword evidence="1" id="KW-0472">Membrane</keyword>
<feature type="transmembrane region" description="Helical" evidence="1">
    <location>
        <begin position="87"/>
        <end position="113"/>
    </location>
</feature>
<gene>
    <name evidence="2" type="ORF">NSPWAT_0253</name>
</gene>
<dbReference type="PANTHER" id="PTHR30221">
    <property type="entry name" value="SMALL-CONDUCTANCE MECHANOSENSITIVE CHANNEL"/>
    <property type="match status" value="1"/>
</dbReference>
<feature type="transmembrane region" description="Helical" evidence="1">
    <location>
        <begin position="29"/>
        <end position="51"/>
    </location>
</feature>
<dbReference type="Pfam" id="PF05552">
    <property type="entry name" value="MS_channel_1st_1"/>
    <property type="match status" value="2"/>
</dbReference>
<dbReference type="InterPro" id="IPR045275">
    <property type="entry name" value="MscS_archaea/bacteria_type"/>
</dbReference>
<feature type="transmembrane region" description="Helical" evidence="1">
    <location>
        <begin position="161"/>
        <end position="179"/>
    </location>
</feature>
<keyword evidence="1" id="KW-1133">Transmembrane helix</keyword>
<keyword evidence="3" id="KW-1185">Reference proteome</keyword>
<evidence type="ECO:0000313" key="3">
    <source>
        <dbReference type="Proteomes" id="UP001157733"/>
    </source>
</evidence>
<sequence>METITSWFQELKAASLPVLESVIHYLPNLLGAAALLAAGWIVAGLAQLGCVKTIEVLDRMLSRTPLKRQTGVRLQATHPALDLFGKIIFWAVILFFVKFATDILGLHAVSAWLSQVVTYMPTFLAGGIILIAGILLSVLVRDLTTTTATSAGLPQSNLLGSLAQGATLITALVVGLDQIGIEVSFLSTLIAIGAAAFLGSLALAFGLGGRTFVSNLIGAHFVHKQYELGQRVRWGKREGVILEFTPTSVVLATEEGKLVLPAHLFEEEPMEQLIGQKNNE</sequence>
<evidence type="ECO:0000313" key="2">
    <source>
        <dbReference type="EMBL" id="CAI2717112.1"/>
    </source>
</evidence>
<dbReference type="Gene3D" id="1.10.287.1260">
    <property type="match status" value="1"/>
</dbReference>
<name>A0ABM9HAE5_9BACT</name>
<dbReference type="RefSeq" id="WP_282010077.1">
    <property type="nucleotide sequence ID" value="NZ_OX336137.1"/>
</dbReference>
<protein>
    <recommendedName>
        <fullName evidence="4">Mechanosensitive ion channel</fullName>
    </recommendedName>
</protein>
<dbReference type="EMBL" id="OX336137">
    <property type="protein sequence ID" value="CAI2717112.1"/>
    <property type="molecule type" value="Genomic_DNA"/>
</dbReference>
<accession>A0ABM9HAE5</accession>
<dbReference type="InterPro" id="IPR008910">
    <property type="entry name" value="MSC_TM_helix"/>
</dbReference>
<reference evidence="2 3" key="1">
    <citation type="submission" date="2022-09" db="EMBL/GenBank/DDBJ databases">
        <authorList>
            <person name="Kop L."/>
        </authorList>
    </citation>
    <scope>NUCLEOTIDE SEQUENCE [LARGE SCALE GENOMIC DNA]</scope>
    <source>
        <strain evidence="2 3">347</strain>
    </source>
</reference>
<feature type="transmembrane region" description="Helical" evidence="1">
    <location>
        <begin position="119"/>
        <end position="140"/>
    </location>
</feature>
<evidence type="ECO:0000256" key="1">
    <source>
        <dbReference type="SAM" id="Phobius"/>
    </source>
</evidence>
<dbReference type="Proteomes" id="UP001157733">
    <property type="component" value="Chromosome"/>
</dbReference>